<evidence type="ECO:0000313" key="16">
    <source>
        <dbReference type="Proteomes" id="UP000584642"/>
    </source>
</evidence>
<gene>
    <name evidence="15" type="primary">mdoH</name>
    <name evidence="15" type="ORF">HND93_07280</name>
</gene>
<accession>A0ABX2T8H4</accession>
<comment type="pathway">
    <text evidence="2">Glycan metabolism; osmoregulated periplasmic glucan (OPG) biosynthesis.</text>
</comment>
<evidence type="ECO:0000256" key="10">
    <source>
        <dbReference type="ARBA" id="ARBA00022989"/>
    </source>
</evidence>
<dbReference type="EMBL" id="JABFDB010000002">
    <property type="protein sequence ID" value="NYZ19508.1"/>
    <property type="molecule type" value="Genomic_DNA"/>
</dbReference>
<evidence type="ECO:0000256" key="13">
    <source>
        <dbReference type="SAM" id="Phobius"/>
    </source>
</evidence>
<feature type="transmembrane region" description="Helical" evidence="13">
    <location>
        <begin position="25"/>
        <end position="47"/>
    </location>
</feature>
<dbReference type="PANTHER" id="PTHR43867:SF5">
    <property type="entry name" value="GLUCANS BIOSYNTHESIS GLUCOSYLTRANSFERASE H"/>
    <property type="match status" value="1"/>
</dbReference>
<keyword evidence="5" id="KW-1003">Cell membrane</keyword>
<keyword evidence="6" id="KW-0997">Cell inner membrane</keyword>
<dbReference type="Gene3D" id="3.90.550.10">
    <property type="entry name" value="Spore Coat Polysaccharide Biosynthesis Protein SpsA, Chain A"/>
    <property type="match status" value="1"/>
</dbReference>
<feature type="compositionally biased region" description="Low complexity" evidence="12">
    <location>
        <begin position="598"/>
        <end position="607"/>
    </location>
</feature>
<feature type="transmembrane region" description="Helical" evidence="13">
    <location>
        <begin position="385"/>
        <end position="406"/>
    </location>
</feature>
<dbReference type="NCBIfam" id="NF003962">
    <property type="entry name" value="PRK05454.2-5"/>
    <property type="match status" value="1"/>
</dbReference>
<evidence type="ECO:0000313" key="15">
    <source>
        <dbReference type="EMBL" id="NYZ19508.1"/>
    </source>
</evidence>
<feature type="transmembrane region" description="Helical" evidence="13">
    <location>
        <begin position="510"/>
        <end position="532"/>
    </location>
</feature>
<feature type="region of interest" description="Disordered" evidence="12">
    <location>
        <begin position="581"/>
        <end position="607"/>
    </location>
</feature>
<feature type="transmembrane region" description="Helical" evidence="13">
    <location>
        <begin position="538"/>
        <end position="557"/>
    </location>
</feature>
<reference evidence="15 16" key="1">
    <citation type="submission" date="2020-05" db="EMBL/GenBank/DDBJ databases">
        <title>Azospirillum oleiclasticum sp. nov, a nitrogen-fixing and heavy crude oil-emulsifying bacterium isolated from the crude oil of Yumen Oilfield.</title>
        <authorList>
            <person name="Wu D."/>
            <person name="Cai M."/>
            <person name="Zhang X."/>
        </authorList>
    </citation>
    <scope>NUCLEOTIDE SEQUENCE [LARGE SCALE GENOMIC DNA]</scope>
    <source>
        <strain evidence="15 16">ROY-1-1-2</strain>
    </source>
</reference>
<keyword evidence="7" id="KW-0328">Glycosyltransferase</keyword>
<feature type="transmembrane region" description="Helical" evidence="13">
    <location>
        <begin position="467"/>
        <end position="489"/>
    </location>
</feature>
<organism evidence="15 16">
    <name type="scientific">Azospirillum oleiclasticum</name>
    <dbReference type="NCBI Taxonomy" id="2735135"/>
    <lineage>
        <taxon>Bacteria</taxon>
        <taxon>Pseudomonadati</taxon>
        <taxon>Pseudomonadota</taxon>
        <taxon>Alphaproteobacteria</taxon>
        <taxon>Rhodospirillales</taxon>
        <taxon>Azospirillaceae</taxon>
        <taxon>Azospirillum</taxon>
    </lineage>
</organism>
<evidence type="ECO:0000256" key="8">
    <source>
        <dbReference type="ARBA" id="ARBA00022679"/>
    </source>
</evidence>
<dbReference type="SUPFAM" id="SSF53448">
    <property type="entry name" value="Nucleotide-diphospho-sugar transferases"/>
    <property type="match status" value="1"/>
</dbReference>
<evidence type="ECO:0000256" key="5">
    <source>
        <dbReference type="ARBA" id="ARBA00022475"/>
    </source>
</evidence>
<dbReference type="PANTHER" id="PTHR43867">
    <property type="entry name" value="CELLULOSE SYNTHASE CATALYTIC SUBUNIT A [UDP-FORMING]"/>
    <property type="match status" value="1"/>
</dbReference>
<keyword evidence="9 13" id="KW-0812">Transmembrane</keyword>
<evidence type="ECO:0000256" key="4">
    <source>
        <dbReference type="ARBA" id="ARBA00020585"/>
    </source>
</evidence>
<proteinExistence type="inferred from homology"/>
<comment type="caution">
    <text evidence="15">The sequence shown here is derived from an EMBL/GenBank/DDBJ whole genome shotgun (WGS) entry which is preliminary data.</text>
</comment>
<evidence type="ECO:0000256" key="7">
    <source>
        <dbReference type="ARBA" id="ARBA00022676"/>
    </source>
</evidence>
<keyword evidence="16" id="KW-1185">Reference proteome</keyword>
<sequence length="607" mass="65439">MTTSAASDCPNPEAAPVEGLAGRRLLVAGLALAGAAGLGWAMAALLATNGWHWLEVLVLLLFLASLPWTLLGFWNSVIGFVILRLARDPVGLTCPAVRRAGAEEPVTERTAVAVCIRHEDPQRVFRRVATMLESLEATGHAGMFEFHILSDSARPEIAAAEGAGFARLLGRPGWEGRLHYRRRGQNTGFKAGNLREFVERVRGRIPFMIVLDADSLMTGEAMVRLVRVMQANPRLGILQTLVVGRPAESAFARVFQFGMRHGMRTHTTGIAWWQGDSGPYWGHNAIIRVEPFARHCHLAPLPGSPPLGGPVLSHDQVEAALMRAAGWEVRVIPEETGSWEENPPSLPDFVKRDLRWCQGNMQYLRIVGRPGLLPMGRFQLVNAMLMYAGAPLWMLMMAAGLGLAVVTQPGGGEPFPFGLAVGLYAGVLAIGQAPRILGVLDVLLRPEERRRYGGTGRLLAGWLVETLFSFIVGPLMIVAQTVFLAGLALGRRVAWEAQNRDGHAVPAGEAARGLWPQMLFGLLFGGALWALAPGALPWASPTLVACALAVPFTALTAGPRLARAMRRTGLCAVPDEIEPAPELRRLESAEDPEPATPVPAATPSFAS</sequence>
<name>A0ABX2T8H4_9PROT</name>
<keyword evidence="11 13" id="KW-0472">Membrane</keyword>
<comment type="subcellular location">
    <subcellularLocation>
        <location evidence="1">Cell inner membrane</location>
        <topology evidence="1">Multi-pass membrane protein</topology>
    </subcellularLocation>
</comment>
<dbReference type="RefSeq" id="WP_180281247.1">
    <property type="nucleotide sequence ID" value="NZ_JABFDB010000002.1"/>
</dbReference>
<evidence type="ECO:0000256" key="12">
    <source>
        <dbReference type="SAM" id="MobiDB-lite"/>
    </source>
</evidence>
<evidence type="ECO:0000256" key="9">
    <source>
        <dbReference type="ARBA" id="ARBA00022692"/>
    </source>
</evidence>
<keyword evidence="10 13" id="KW-1133">Transmembrane helix</keyword>
<keyword evidence="8" id="KW-0808">Transferase</keyword>
<evidence type="ECO:0000256" key="6">
    <source>
        <dbReference type="ARBA" id="ARBA00022519"/>
    </source>
</evidence>
<dbReference type="NCBIfam" id="NF003958">
    <property type="entry name" value="PRK05454.2-1"/>
    <property type="match status" value="1"/>
</dbReference>
<dbReference type="Pfam" id="PF13632">
    <property type="entry name" value="Glyco_trans_2_3"/>
    <property type="match status" value="1"/>
</dbReference>
<evidence type="ECO:0000259" key="14">
    <source>
        <dbReference type="Pfam" id="PF13632"/>
    </source>
</evidence>
<evidence type="ECO:0000256" key="3">
    <source>
        <dbReference type="ARBA" id="ARBA00009337"/>
    </source>
</evidence>
<comment type="similarity">
    <text evidence="3">Belongs to the glycosyltransferase 2 family. OpgH subfamily.</text>
</comment>
<dbReference type="InterPro" id="IPR050321">
    <property type="entry name" value="Glycosyltr_2/OpgH_subfam"/>
</dbReference>
<dbReference type="Proteomes" id="UP000584642">
    <property type="component" value="Unassembled WGS sequence"/>
</dbReference>
<protein>
    <recommendedName>
        <fullName evidence="4">Glucans biosynthesis glucosyltransferase H</fullName>
    </recommendedName>
</protein>
<dbReference type="InterPro" id="IPR029044">
    <property type="entry name" value="Nucleotide-diphossugar_trans"/>
</dbReference>
<evidence type="ECO:0000256" key="11">
    <source>
        <dbReference type="ARBA" id="ARBA00023136"/>
    </source>
</evidence>
<evidence type="ECO:0000256" key="2">
    <source>
        <dbReference type="ARBA" id="ARBA00005001"/>
    </source>
</evidence>
<feature type="domain" description="Glycosyltransferase 2-like" evidence="14">
    <location>
        <begin position="209"/>
        <end position="397"/>
    </location>
</feature>
<feature type="transmembrane region" description="Helical" evidence="13">
    <location>
        <begin position="59"/>
        <end position="83"/>
    </location>
</feature>
<dbReference type="InterPro" id="IPR001173">
    <property type="entry name" value="Glyco_trans_2-like"/>
</dbReference>
<evidence type="ECO:0000256" key="1">
    <source>
        <dbReference type="ARBA" id="ARBA00004429"/>
    </source>
</evidence>